<proteinExistence type="predicted"/>
<protein>
    <submittedName>
        <fullName evidence="1">Uncharacterized protein</fullName>
    </submittedName>
</protein>
<organism evidence="1 2">
    <name type="scientific">Flemingia macrophylla</name>
    <dbReference type="NCBI Taxonomy" id="520843"/>
    <lineage>
        <taxon>Eukaryota</taxon>
        <taxon>Viridiplantae</taxon>
        <taxon>Streptophyta</taxon>
        <taxon>Embryophyta</taxon>
        <taxon>Tracheophyta</taxon>
        <taxon>Spermatophyta</taxon>
        <taxon>Magnoliopsida</taxon>
        <taxon>eudicotyledons</taxon>
        <taxon>Gunneridae</taxon>
        <taxon>Pentapetalae</taxon>
        <taxon>rosids</taxon>
        <taxon>fabids</taxon>
        <taxon>Fabales</taxon>
        <taxon>Fabaceae</taxon>
        <taxon>Papilionoideae</taxon>
        <taxon>50 kb inversion clade</taxon>
        <taxon>NPAAA clade</taxon>
        <taxon>indigoferoid/millettioid clade</taxon>
        <taxon>Phaseoleae</taxon>
        <taxon>Flemingia</taxon>
    </lineage>
</organism>
<dbReference type="EMBL" id="JBGMDY010000001">
    <property type="protein sequence ID" value="KAL2346525.1"/>
    <property type="molecule type" value="Genomic_DNA"/>
</dbReference>
<reference evidence="1 2" key="1">
    <citation type="submission" date="2024-08" db="EMBL/GenBank/DDBJ databases">
        <title>Insights into the chromosomal genome structure of Flemingia macrophylla.</title>
        <authorList>
            <person name="Ding Y."/>
            <person name="Zhao Y."/>
            <person name="Bi W."/>
            <person name="Wu M."/>
            <person name="Zhao G."/>
            <person name="Gong Y."/>
            <person name="Li W."/>
            <person name="Zhang P."/>
        </authorList>
    </citation>
    <scope>NUCLEOTIDE SEQUENCE [LARGE SCALE GENOMIC DNA]</scope>
    <source>
        <strain evidence="1">DYQJB</strain>
        <tissue evidence="1">Leaf</tissue>
    </source>
</reference>
<accession>A0ABD1NEH3</accession>
<dbReference type="AlphaFoldDB" id="A0ABD1NEH3"/>
<name>A0ABD1NEH3_9FABA</name>
<evidence type="ECO:0000313" key="2">
    <source>
        <dbReference type="Proteomes" id="UP001603857"/>
    </source>
</evidence>
<evidence type="ECO:0000313" key="1">
    <source>
        <dbReference type="EMBL" id="KAL2346525.1"/>
    </source>
</evidence>
<gene>
    <name evidence="1" type="ORF">Fmac_000525</name>
</gene>
<comment type="caution">
    <text evidence="1">The sequence shown here is derived from an EMBL/GenBank/DDBJ whole genome shotgun (WGS) entry which is preliminary data.</text>
</comment>
<keyword evidence="2" id="KW-1185">Reference proteome</keyword>
<sequence length="165" mass="18051">MWSGRSGMGKSDTKDYAGSKVGASSDCHCVLGKGSLCAGAEENKFWLYDADEIGFGVDCCCTWTPNVFIVTPHATHTMPFSLFFFLMFQHTSTTTTNTIIHEGNNTLQSPSATFKLGLLSFSLGFYLAIRHASFPTPSTIWVTNRCTPTPSFSSSALHLSGHWLY</sequence>
<dbReference type="Proteomes" id="UP001603857">
    <property type="component" value="Unassembled WGS sequence"/>
</dbReference>